<dbReference type="RefSeq" id="WP_345365855.1">
    <property type="nucleotide sequence ID" value="NZ_BAABHJ010000040.1"/>
</dbReference>
<protein>
    <recommendedName>
        <fullName evidence="13">Thiol reductant ABC exporter subunit CydC</fullName>
    </recommendedName>
</protein>
<feature type="domain" description="ABC transporter" evidence="9">
    <location>
        <begin position="458"/>
        <end position="686"/>
    </location>
</feature>
<feature type="transmembrane region" description="Helical" evidence="8">
    <location>
        <begin position="158"/>
        <end position="176"/>
    </location>
</feature>
<dbReference type="SUPFAM" id="SSF90123">
    <property type="entry name" value="ABC transporter transmembrane region"/>
    <property type="match status" value="1"/>
</dbReference>
<proteinExistence type="predicted"/>
<evidence type="ECO:0000256" key="6">
    <source>
        <dbReference type="ARBA" id="ARBA00023136"/>
    </source>
</evidence>
<dbReference type="EMBL" id="BAABHJ010000040">
    <property type="protein sequence ID" value="GAA4617616.1"/>
    <property type="molecule type" value="Genomic_DNA"/>
</dbReference>
<feature type="transmembrane region" description="Helical" evidence="8">
    <location>
        <begin position="126"/>
        <end position="152"/>
    </location>
</feature>
<comment type="subcellular location">
    <subcellularLocation>
        <location evidence="1">Cell membrane</location>
        <topology evidence="1">Multi-pass membrane protein</topology>
    </subcellularLocation>
</comment>
<dbReference type="Gene3D" id="1.20.1560.10">
    <property type="entry name" value="ABC transporter type 1, transmembrane domain"/>
    <property type="match status" value="1"/>
</dbReference>
<feature type="transmembrane region" description="Helical" evidence="8">
    <location>
        <begin position="353"/>
        <end position="375"/>
    </location>
</feature>
<evidence type="ECO:0000256" key="5">
    <source>
        <dbReference type="ARBA" id="ARBA00022989"/>
    </source>
</evidence>
<dbReference type="PROSITE" id="PS00211">
    <property type="entry name" value="ABC_TRANSPORTER_1"/>
    <property type="match status" value="1"/>
</dbReference>
<sequence>MIGVRARRDGQARKMPQPIEDRKGRGPIRDREGNKPTKAPERRGLRKDRKGRSPIENREGNAPARARKRLGLLESRKGHRLFEGRKVHRLLEDGQGRGSAASGEGSLLVKAREVGGLIESREVPRLAGAVAAGTSAELCAVALTATAAWLIARAGQHPALSALALAIVGVRAFALFRGVLRYAERLVGHDAALRVLAGLRVRVYEALRRSTDPAGAAPRPAPRDADAVQRMVADVEAVQDLLLRCVLPASVSWLTGLAAIAMTALLLPAAGAVLAAGVVLAGAALPALAARTARSDARRAAEARADLAVHGLDLDRGAVDLAAFGATERFVARAEAAAARLARLERRAGTVEAVVAALGAALQGATVLAVLWTARRNGADGVLVTVLTLTALAAVDAVLPVADAARRLSEVRPAARRVLDLLRAGDRPHPRPVIAPAPLAAPAPDPTPVSASVPVPVIELRGVRVAYGSVPALGGVDLRVPAGRKIAVVGASGAGKSTLLGVLTGEVRSEGAVLLGDAPLSSHDPRDVRATVRGLTQDTHVFNASIRANVTLARPGATEAEAADAARRAGLLDWIAALPEGWDTPVGGTRLSGGQRQRLLLARALLADPPVLVLDEPTEGLDLVTADRIVADLLTDQRTVVLVTHRLAPLAAADEIVVLDRGRIVQRGTHRHLAKRPGPYRDLWEAENHPIISSAIPPA</sequence>
<accession>A0ABP8TY45</accession>
<dbReference type="InterPro" id="IPR011527">
    <property type="entry name" value="ABC1_TM_dom"/>
</dbReference>
<evidence type="ECO:0000256" key="2">
    <source>
        <dbReference type="ARBA" id="ARBA00022692"/>
    </source>
</evidence>
<dbReference type="PROSITE" id="PS50929">
    <property type="entry name" value="ABC_TM1F"/>
    <property type="match status" value="1"/>
</dbReference>
<dbReference type="InterPro" id="IPR014223">
    <property type="entry name" value="ABC_CydC/D"/>
</dbReference>
<comment type="caution">
    <text evidence="11">The sequence shown here is derived from an EMBL/GenBank/DDBJ whole genome shotgun (WGS) entry which is preliminary data.</text>
</comment>
<feature type="transmembrane region" description="Helical" evidence="8">
    <location>
        <begin position="241"/>
        <end position="263"/>
    </location>
</feature>
<evidence type="ECO:0008006" key="13">
    <source>
        <dbReference type="Google" id="ProtNLM"/>
    </source>
</evidence>
<feature type="region of interest" description="Disordered" evidence="7">
    <location>
        <begin position="1"/>
        <end position="70"/>
    </location>
</feature>
<feature type="domain" description="ABC transmembrane type-1" evidence="10">
    <location>
        <begin position="127"/>
        <end position="374"/>
    </location>
</feature>
<feature type="transmembrane region" description="Helical" evidence="8">
    <location>
        <begin position="269"/>
        <end position="289"/>
    </location>
</feature>
<keyword evidence="2 8" id="KW-0812">Transmembrane</keyword>
<dbReference type="InterPro" id="IPR036640">
    <property type="entry name" value="ABC1_TM_sf"/>
</dbReference>
<dbReference type="SMART" id="SM00382">
    <property type="entry name" value="AAA"/>
    <property type="match status" value="1"/>
</dbReference>
<dbReference type="InterPro" id="IPR017871">
    <property type="entry name" value="ABC_transporter-like_CS"/>
</dbReference>
<name>A0ABP8TY45_9ACTN</name>
<reference evidence="12" key="1">
    <citation type="journal article" date="2019" name="Int. J. Syst. Evol. Microbiol.">
        <title>The Global Catalogue of Microorganisms (GCM) 10K type strain sequencing project: providing services to taxonomists for standard genome sequencing and annotation.</title>
        <authorList>
            <consortium name="The Broad Institute Genomics Platform"/>
            <consortium name="The Broad Institute Genome Sequencing Center for Infectious Disease"/>
            <person name="Wu L."/>
            <person name="Ma J."/>
        </authorList>
    </citation>
    <scope>NUCLEOTIDE SEQUENCE [LARGE SCALE GENOMIC DNA]</scope>
    <source>
        <strain evidence="12">JCM 17938</strain>
    </source>
</reference>
<dbReference type="InterPro" id="IPR027417">
    <property type="entry name" value="P-loop_NTPase"/>
</dbReference>
<evidence type="ECO:0000256" key="4">
    <source>
        <dbReference type="ARBA" id="ARBA00022840"/>
    </source>
</evidence>
<keyword evidence="6 8" id="KW-0472">Membrane</keyword>
<feature type="compositionally biased region" description="Basic and acidic residues" evidence="7">
    <location>
        <begin position="1"/>
        <end position="12"/>
    </location>
</feature>
<evidence type="ECO:0000256" key="3">
    <source>
        <dbReference type="ARBA" id="ARBA00022741"/>
    </source>
</evidence>
<evidence type="ECO:0000259" key="10">
    <source>
        <dbReference type="PROSITE" id="PS50929"/>
    </source>
</evidence>
<dbReference type="InterPro" id="IPR039421">
    <property type="entry name" value="Type_1_exporter"/>
</dbReference>
<evidence type="ECO:0000313" key="12">
    <source>
        <dbReference type="Proteomes" id="UP001500212"/>
    </source>
</evidence>
<keyword evidence="5 8" id="KW-1133">Transmembrane helix</keyword>
<feature type="compositionally biased region" description="Basic and acidic residues" evidence="7">
    <location>
        <begin position="19"/>
        <end position="43"/>
    </location>
</feature>
<gene>
    <name evidence="11" type="ORF">GCM10023195_78730</name>
</gene>
<dbReference type="PROSITE" id="PS50893">
    <property type="entry name" value="ABC_TRANSPORTER_2"/>
    <property type="match status" value="1"/>
</dbReference>
<dbReference type="PANTHER" id="PTHR24221:SF654">
    <property type="entry name" value="ATP-BINDING CASSETTE SUB-FAMILY B MEMBER 6"/>
    <property type="match status" value="1"/>
</dbReference>
<evidence type="ECO:0000259" key="9">
    <source>
        <dbReference type="PROSITE" id="PS50893"/>
    </source>
</evidence>
<dbReference type="NCBIfam" id="TIGR02868">
    <property type="entry name" value="CydC"/>
    <property type="match status" value="1"/>
</dbReference>
<evidence type="ECO:0000256" key="1">
    <source>
        <dbReference type="ARBA" id="ARBA00004651"/>
    </source>
</evidence>
<dbReference type="Proteomes" id="UP001500212">
    <property type="component" value="Unassembled WGS sequence"/>
</dbReference>
<organism evidence="11 12">
    <name type="scientific">Actinoallomurus liliacearum</name>
    <dbReference type="NCBI Taxonomy" id="1080073"/>
    <lineage>
        <taxon>Bacteria</taxon>
        <taxon>Bacillati</taxon>
        <taxon>Actinomycetota</taxon>
        <taxon>Actinomycetes</taxon>
        <taxon>Streptosporangiales</taxon>
        <taxon>Thermomonosporaceae</taxon>
        <taxon>Actinoallomurus</taxon>
    </lineage>
</organism>
<keyword evidence="3" id="KW-0547">Nucleotide-binding</keyword>
<dbReference type="SUPFAM" id="SSF52540">
    <property type="entry name" value="P-loop containing nucleoside triphosphate hydrolases"/>
    <property type="match status" value="1"/>
</dbReference>
<evidence type="ECO:0000256" key="8">
    <source>
        <dbReference type="SAM" id="Phobius"/>
    </source>
</evidence>
<keyword evidence="4" id="KW-0067">ATP-binding</keyword>
<dbReference type="Pfam" id="PF00005">
    <property type="entry name" value="ABC_tran"/>
    <property type="match status" value="1"/>
</dbReference>
<dbReference type="PANTHER" id="PTHR24221">
    <property type="entry name" value="ATP-BINDING CASSETTE SUB-FAMILY B"/>
    <property type="match status" value="1"/>
</dbReference>
<dbReference type="Gene3D" id="3.40.50.300">
    <property type="entry name" value="P-loop containing nucleotide triphosphate hydrolases"/>
    <property type="match status" value="1"/>
</dbReference>
<keyword evidence="12" id="KW-1185">Reference proteome</keyword>
<dbReference type="InterPro" id="IPR003593">
    <property type="entry name" value="AAA+_ATPase"/>
</dbReference>
<evidence type="ECO:0000256" key="7">
    <source>
        <dbReference type="SAM" id="MobiDB-lite"/>
    </source>
</evidence>
<dbReference type="InterPro" id="IPR003439">
    <property type="entry name" value="ABC_transporter-like_ATP-bd"/>
</dbReference>
<evidence type="ECO:0000313" key="11">
    <source>
        <dbReference type="EMBL" id="GAA4617616.1"/>
    </source>
</evidence>